<dbReference type="Proteomes" id="UP000018936">
    <property type="component" value="Unassembled WGS sequence"/>
</dbReference>
<evidence type="ECO:0000256" key="2">
    <source>
        <dbReference type="SAM" id="Phobius"/>
    </source>
</evidence>
<name>V8PDF6_OPHHA</name>
<reference evidence="3 4" key="1">
    <citation type="journal article" date="2013" name="Proc. Natl. Acad. Sci. U.S.A.">
        <title>The king cobra genome reveals dynamic gene evolution and adaptation in the snake venom system.</title>
        <authorList>
            <person name="Vonk F.J."/>
            <person name="Casewell N.R."/>
            <person name="Henkel C.V."/>
            <person name="Heimberg A.M."/>
            <person name="Jansen H.J."/>
            <person name="McCleary R.J."/>
            <person name="Kerkkamp H.M."/>
            <person name="Vos R.A."/>
            <person name="Guerreiro I."/>
            <person name="Calvete J.J."/>
            <person name="Wuster W."/>
            <person name="Woods A.E."/>
            <person name="Logan J.M."/>
            <person name="Harrison R.A."/>
            <person name="Castoe T.A."/>
            <person name="de Koning A.P."/>
            <person name="Pollock D.D."/>
            <person name="Yandell M."/>
            <person name="Calderon D."/>
            <person name="Renjifo C."/>
            <person name="Currier R.B."/>
            <person name="Salgado D."/>
            <person name="Pla D."/>
            <person name="Sanz L."/>
            <person name="Hyder A.S."/>
            <person name="Ribeiro J.M."/>
            <person name="Arntzen J.W."/>
            <person name="van den Thillart G.E."/>
            <person name="Boetzer M."/>
            <person name="Pirovano W."/>
            <person name="Dirks R.P."/>
            <person name="Spaink H.P."/>
            <person name="Duboule D."/>
            <person name="McGlinn E."/>
            <person name="Kini R.M."/>
            <person name="Richardson M.K."/>
        </authorList>
    </citation>
    <scope>NUCLEOTIDE SEQUENCE</scope>
    <source>
        <tissue evidence="3">Blood</tissue>
    </source>
</reference>
<dbReference type="EMBL" id="AZIM01000293">
    <property type="protein sequence ID" value="ETE71942.1"/>
    <property type="molecule type" value="Genomic_DNA"/>
</dbReference>
<accession>V8PDF6</accession>
<sequence length="571" mass="63729">MEEMLAEDDGDWSPVHLEERCTLRDATSHLSFLFSTTGHPDLTKYPDWGTAVGWCMIIFCLIWIPVVAFYKVAKAKGNLWQVSIAGGREGRRRGWWQKDPKVPRRQAKPGNPTSSSSSSFQRLVSCCKPKPSWGPYLERHRGERYKDMADPVKKQDVEIPTVDRYIRHRSGIQTVPTSSSKNQHIPPPIGDFTAWKGTVRVDRWSKEGEGLCCRLRVPVTPSEIQAAEGMPFIGCQRLHHLPKSHTWGALLLRPARWWRAGWALSIKSQQKPLTPKPPTLLWQGGVPSLAGLTKNPLWRSHENLQSHQSVPAWDPLHTTLDGKPILIQGGFLLCVHGTRTVAQHSGAAHPNEPSGLGADFSRERERERESLGSGTACSRCRELAGQLIKEICSDLGFQRESLLSFPIIHSPRMPDAFAWAKGDPLFRENEQKKLKRLRVSSQEPLVLKIRHWVAGWSGGPVTGGQKELQWGGGGGWKHLKSSSLIQRGGHPSSCAIHPRGLSRSFTKSPFLDCAQSWVRKHGLETTLSAFSKTDPGRSPISPASWPFSDQLGIPRFLQPGPKVGMEGREDD</sequence>
<keyword evidence="2" id="KW-0812">Transmembrane</keyword>
<keyword evidence="2" id="KW-1133">Transmembrane helix</keyword>
<evidence type="ECO:0000313" key="4">
    <source>
        <dbReference type="Proteomes" id="UP000018936"/>
    </source>
</evidence>
<feature type="region of interest" description="Disordered" evidence="1">
    <location>
        <begin position="344"/>
        <end position="372"/>
    </location>
</feature>
<evidence type="ECO:0000256" key="1">
    <source>
        <dbReference type="SAM" id="MobiDB-lite"/>
    </source>
</evidence>
<dbReference type="OrthoDB" id="6581954at2759"/>
<proteinExistence type="predicted"/>
<gene>
    <name evidence="3" type="primary">SLC6A14</name>
    <name evidence="3" type="ORF">L345_02241</name>
</gene>
<feature type="region of interest" description="Disordered" evidence="1">
    <location>
        <begin position="93"/>
        <end position="121"/>
    </location>
</feature>
<evidence type="ECO:0000313" key="3">
    <source>
        <dbReference type="EMBL" id="ETE71942.1"/>
    </source>
</evidence>
<organism evidence="3 4">
    <name type="scientific">Ophiophagus hannah</name>
    <name type="common">King cobra</name>
    <name type="synonym">Naja hannah</name>
    <dbReference type="NCBI Taxonomy" id="8665"/>
    <lineage>
        <taxon>Eukaryota</taxon>
        <taxon>Metazoa</taxon>
        <taxon>Chordata</taxon>
        <taxon>Craniata</taxon>
        <taxon>Vertebrata</taxon>
        <taxon>Euteleostomi</taxon>
        <taxon>Lepidosauria</taxon>
        <taxon>Squamata</taxon>
        <taxon>Bifurcata</taxon>
        <taxon>Unidentata</taxon>
        <taxon>Episquamata</taxon>
        <taxon>Toxicofera</taxon>
        <taxon>Serpentes</taxon>
        <taxon>Colubroidea</taxon>
        <taxon>Elapidae</taxon>
        <taxon>Elapinae</taxon>
        <taxon>Ophiophagus</taxon>
    </lineage>
</organism>
<dbReference type="AlphaFoldDB" id="V8PDF6"/>
<protein>
    <submittedName>
        <fullName evidence="3">Sodium-and chloride-dependent neutral and basic amino acid transporter B(0+)</fullName>
    </submittedName>
</protein>
<comment type="caution">
    <text evidence="3">The sequence shown here is derived from an EMBL/GenBank/DDBJ whole genome shotgun (WGS) entry which is preliminary data.</text>
</comment>
<feature type="transmembrane region" description="Helical" evidence="2">
    <location>
        <begin position="51"/>
        <end position="70"/>
    </location>
</feature>
<feature type="compositionally biased region" description="Basic and acidic residues" evidence="1">
    <location>
        <begin position="360"/>
        <end position="370"/>
    </location>
</feature>
<keyword evidence="2" id="KW-0472">Membrane</keyword>
<feature type="non-terminal residue" evidence="3">
    <location>
        <position position="1"/>
    </location>
</feature>
<keyword evidence="4" id="KW-1185">Reference proteome</keyword>